<dbReference type="RefSeq" id="WP_153653063.1">
    <property type="nucleotide sequence ID" value="NZ_CP045737.1"/>
</dbReference>
<evidence type="ECO:0000313" key="1">
    <source>
        <dbReference type="EMBL" id="QGG41797.1"/>
    </source>
</evidence>
<organism evidence="1 2">
    <name type="scientific">Aeromicrobium yanjiei</name>
    <dbReference type="NCBI Taxonomy" id="2662028"/>
    <lineage>
        <taxon>Bacteria</taxon>
        <taxon>Bacillati</taxon>
        <taxon>Actinomycetota</taxon>
        <taxon>Actinomycetes</taxon>
        <taxon>Propionibacteriales</taxon>
        <taxon>Nocardioidaceae</taxon>
        <taxon>Aeromicrobium</taxon>
    </lineage>
</organism>
<dbReference type="Proteomes" id="UP000392064">
    <property type="component" value="Chromosome"/>
</dbReference>
<protein>
    <submittedName>
        <fullName evidence="1">Uncharacterized protein</fullName>
    </submittedName>
</protein>
<keyword evidence="2" id="KW-1185">Reference proteome</keyword>
<dbReference type="AlphaFoldDB" id="A0A5Q2MF76"/>
<evidence type="ECO:0000313" key="2">
    <source>
        <dbReference type="Proteomes" id="UP000392064"/>
    </source>
</evidence>
<dbReference type="KEGG" id="aef:GEV26_10715"/>
<name>A0A5Q2MF76_9ACTN</name>
<sequence length="58" mass="6403">MDETSFDIDSAQLAEASRRFPARRLAPTEARPSGDVSYLASSPGTDFTRRAWDEAGRL</sequence>
<proteinExistence type="predicted"/>
<accession>A0A5Q2MF76</accession>
<dbReference type="EMBL" id="CP045737">
    <property type="protein sequence ID" value="QGG41797.1"/>
    <property type="molecule type" value="Genomic_DNA"/>
</dbReference>
<reference evidence="1 2" key="1">
    <citation type="submission" date="2019-11" db="EMBL/GenBank/DDBJ databases">
        <authorList>
            <person name="Li J."/>
        </authorList>
    </citation>
    <scope>NUCLEOTIDE SEQUENCE [LARGE SCALE GENOMIC DNA]</scope>
    <source>
        <strain evidence="1 2">MF47</strain>
    </source>
</reference>
<gene>
    <name evidence="1" type="ORF">GEV26_10715</name>
</gene>